<feature type="region of interest" description="Disordered" evidence="2">
    <location>
        <begin position="25"/>
        <end position="102"/>
    </location>
</feature>
<comment type="caution">
    <text evidence="3">The sequence shown here is derived from an EMBL/GenBank/DDBJ whole genome shotgun (WGS) entry which is preliminary data.</text>
</comment>
<evidence type="ECO:0000313" key="4">
    <source>
        <dbReference type="Proteomes" id="UP001377567"/>
    </source>
</evidence>
<feature type="compositionally biased region" description="Polar residues" evidence="2">
    <location>
        <begin position="208"/>
        <end position="218"/>
    </location>
</feature>
<dbReference type="EMBL" id="BTGD01000008">
    <property type="protein sequence ID" value="GMM56471.1"/>
    <property type="molecule type" value="Genomic_DNA"/>
</dbReference>
<dbReference type="Pfam" id="PF10422">
    <property type="entry name" value="LRS4"/>
    <property type="match status" value="1"/>
</dbReference>
<keyword evidence="4" id="KW-1185">Reference proteome</keyword>
<feature type="compositionally biased region" description="Basic and acidic residues" evidence="2">
    <location>
        <begin position="25"/>
        <end position="37"/>
    </location>
</feature>
<dbReference type="Proteomes" id="UP001377567">
    <property type="component" value="Unassembled WGS sequence"/>
</dbReference>
<feature type="compositionally biased region" description="Polar residues" evidence="2">
    <location>
        <begin position="319"/>
        <end position="328"/>
    </location>
</feature>
<organism evidence="3 4">
    <name type="scientific">Maudiozyma humilis</name>
    <name type="common">Sour dough yeast</name>
    <name type="synonym">Kazachstania humilis</name>
    <dbReference type="NCBI Taxonomy" id="51915"/>
    <lineage>
        <taxon>Eukaryota</taxon>
        <taxon>Fungi</taxon>
        <taxon>Dikarya</taxon>
        <taxon>Ascomycota</taxon>
        <taxon>Saccharomycotina</taxon>
        <taxon>Saccharomycetes</taxon>
        <taxon>Saccharomycetales</taxon>
        <taxon>Saccharomycetaceae</taxon>
        <taxon>Maudiozyma</taxon>
    </lineage>
</organism>
<sequence>MSTLPQLLANYYRAVLETERIYYENVHKDQPCDREHATVNATAEGEKEKEQSGEGKIEKSQGDEEKSKEESSESKSEEASSASKSKETSAEKSEEASAAPKIVNETLLLQRQLTSLTSQLQDIKHKNEALTEQQKSYKALSETKIGKYKHKIEELKQKLEKKHGTAAAADDIAEADGYHTDEGSKKFDYHLLSPVANRGLKRGLRVTNGASSGNGTIFDSQPGDSSGNDDSDEDISFDGSRTPTHKALGKPRMEHEESFIKALNNDPTAKGKANNSTKGRASHTAKSTSPKRRQLDGVDIPSLNDFSRDEDDSDEAGESRNTTVQFSQVARRQPQKKRKLAKKKINQMSDDSMVVESP</sequence>
<gene>
    <name evidence="3" type="ORF">DAKH74_030870</name>
</gene>
<dbReference type="AlphaFoldDB" id="A0AAV5S0A7"/>
<feature type="compositionally biased region" description="Basic residues" evidence="2">
    <location>
        <begin position="333"/>
        <end position="345"/>
    </location>
</feature>
<keyword evidence="1" id="KW-0175">Coiled coil</keyword>
<feature type="compositionally biased region" description="Basic and acidic residues" evidence="2">
    <location>
        <begin position="44"/>
        <end position="95"/>
    </location>
</feature>
<dbReference type="InterPro" id="IPR018479">
    <property type="entry name" value="Lrs4/Mde4"/>
</dbReference>
<feature type="region of interest" description="Disordered" evidence="2">
    <location>
        <begin position="198"/>
        <end position="358"/>
    </location>
</feature>
<feature type="compositionally biased region" description="Polar residues" evidence="2">
    <location>
        <begin position="273"/>
        <end position="288"/>
    </location>
</feature>
<accession>A0AAV5S0A7</accession>
<proteinExistence type="predicted"/>
<evidence type="ECO:0000313" key="3">
    <source>
        <dbReference type="EMBL" id="GMM56471.1"/>
    </source>
</evidence>
<feature type="compositionally biased region" description="Acidic residues" evidence="2">
    <location>
        <begin position="227"/>
        <end position="236"/>
    </location>
</feature>
<reference evidence="3 4" key="1">
    <citation type="journal article" date="2023" name="Elife">
        <title>Identification of key yeast species and microbe-microbe interactions impacting larval growth of Drosophila in the wild.</title>
        <authorList>
            <person name="Mure A."/>
            <person name="Sugiura Y."/>
            <person name="Maeda R."/>
            <person name="Honda K."/>
            <person name="Sakurai N."/>
            <person name="Takahashi Y."/>
            <person name="Watada M."/>
            <person name="Katoh T."/>
            <person name="Gotoh A."/>
            <person name="Gotoh Y."/>
            <person name="Taniguchi I."/>
            <person name="Nakamura K."/>
            <person name="Hayashi T."/>
            <person name="Katayama T."/>
            <person name="Uemura T."/>
            <person name="Hattori Y."/>
        </authorList>
    </citation>
    <scope>NUCLEOTIDE SEQUENCE [LARGE SCALE GENOMIC DNA]</scope>
    <source>
        <strain evidence="3 4">KH-74</strain>
    </source>
</reference>
<feature type="coiled-coil region" evidence="1">
    <location>
        <begin position="113"/>
        <end position="165"/>
    </location>
</feature>
<evidence type="ECO:0000256" key="2">
    <source>
        <dbReference type="SAM" id="MobiDB-lite"/>
    </source>
</evidence>
<protein>
    <submittedName>
        <fullName evidence="3">Lrs4 protein</fullName>
    </submittedName>
</protein>
<name>A0AAV5S0A7_MAUHU</name>
<evidence type="ECO:0000256" key="1">
    <source>
        <dbReference type="SAM" id="Coils"/>
    </source>
</evidence>